<feature type="compositionally biased region" description="Polar residues" evidence="2">
    <location>
        <begin position="720"/>
        <end position="729"/>
    </location>
</feature>
<dbReference type="GeneID" id="69027696"/>
<evidence type="ECO:0000313" key="3">
    <source>
        <dbReference type="EMBL" id="EEQ90603.2"/>
    </source>
</evidence>
<keyword evidence="1" id="KW-0175">Coiled coil</keyword>
<feature type="region of interest" description="Disordered" evidence="2">
    <location>
        <begin position="495"/>
        <end position="735"/>
    </location>
</feature>
<feature type="compositionally biased region" description="Acidic residues" evidence="2">
    <location>
        <begin position="532"/>
        <end position="543"/>
    </location>
</feature>
<evidence type="ECO:0008006" key="5">
    <source>
        <dbReference type="Google" id="ProtNLM"/>
    </source>
</evidence>
<feature type="coiled-coil region" evidence="1">
    <location>
        <begin position="329"/>
        <end position="356"/>
    </location>
</feature>
<feature type="compositionally biased region" description="Polar residues" evidence="2">
    <location>
        <begin position="657"/>
        <end position="667"/>
    </location>
</feature>
<feature type="region of interest" description="Disordered" evidence="2">
    <location>
        <begin position="418"/>
        <end position="441"/>
    </location>
</feature>
<gene>
    <name evidence="3" type="ORF">BDCG_05723</name>
</gene>
<evidence type="ECO:0000256" key="2">
    <source>
        <dbReference type="SAM" id="MobiDB-lite"/>
    </source>
</evidence>
<dbReference type="Proteomes" id="UP000002039">
    <property type="component" value="Unassembled WGS sequence"/>
</dbReference>
<feature type="compositionally biased region" description="Basic and acidic residues" evidence="2">
    <location>
        <begin position="612"/>
        <end position="626"/>
    </location>
</feature>
<dbReference type="EMBL" id="EQ999978">
    <property type="protein sequence ID" value="EEQ90603.2"/>
    <property type="molecule type" value="Genomic_DNA"/>
</dbReference>
<name>A0ABP2F1M1_AJEDR</name>
<sequence length="754" mass="85499">MPSPRSKLRACDVAAFDDAELDRYLEENGRTISVEDPENIPESFIQRLKDRVNNESRAVKSLPVDLDQVSARLLQDATGKVPQDQQPAPPKRMPRYEDSIEEIRWTAESICGTTPSPDLEAQRRHTLQEETKAYKALVESGGRPSHPFRDNTAELFENPGEDRDLLLFWVPGNSAREEHLFSIQCHRWKTFRKFQRFMRERNIEDERAIYIYSGHDFSELREWKSFIGHQKPVAGEEGRFPIYARAVKDRLVRHEFTRTFQLDEDPTKQNSLTTWIEYLGYEYWWYDRYALTEGQQAWLDSKWKDVVASQVLKPFETLESPNLTRQHSLKQNERRLLQAESRLAEAEKVHEFVARREKVIGRFLVATAKSRTFKHHAERHKILLKWILEQLPMIESEMKQSKTMANALNYESISAKSSLNQTDHTSAGEGYNDQDNNNTGSLAALNRQTPIATNSQASKARKHSHDIASEEHPSKRPRRNSLESALPDFKISESGAAAEAAATEVDIEGSQNPNLPASRMTRQKRKAAMVAVEEESDAEEDDQISAQGTSQERRPSKRQKRDRQNRTLSAYKISETTDTAVPSNAAAEEWHVSNTASSRMTRQKRKAATVAAKEERDVKKDDKVSTKDSSQGKRVSKRQKRTNTTGARSAYDKSETADTTVSRNTATGELHASEAVSSRLPRQKSKTATASANKEGNAETDEISSRGAPIRNRRKKNFPSGAQISSTSAKPVRRSLRIAQKRAALIASVASLPS</sequence>
<dbReference type="RefSeq" id="XP_045277304.1">
    <property type="nucleotide sequence ID" value="XM_045421414.1"/>
</dbReference>
<organism evidence="3 4">
    <name type="scientific">Ajellomyces dermatitidis (strain ER-3 / ATCC MYA-2586)</name>
    <name type="common">Blastomyces dermatitidis</name>
    <dbReference type="NCBI Taxonomy" id="559297"/>
    <lineage>
        <taxon>Eukaryota</taxon>
        <taxon>Fungi</taxon>
        <taxon>Dikarya</taxon>
        <taxon>Ascomycota</taxon>
        <taxon>Pezizomycotina</taxon>
        <taxon>Eurotiomycetes</taxon>
        <taxon>Eurotiomycetidae</taxon>
        <taxon>Onygenales</taxon>
        <taxon>Ajellomycetaceae</taxon>
        <taxon>Blastomyces</taxon>
    </lineage>
</organism>
<protein>
    <recommendedName>
        <fullName evidence="5">Ankyrin repeat protein</fullName>
    </recommendedName>
</protein>
<evidence type="ECO:0000313" key="4">
    <source>
        <dbReference type="Proteomes" id="UP000002039"/>
    </source>
</evidence>
<keyword evidence="4" id="KW-1185">Reference proteome</keyword>
<feature type="compositionally biased region" description="Basic and acidic residues" evidence="2">
    <location>
        <begin position="465"/>
        <end position="474"/>
    </location>
</feature>
<evidence type="ECO:0000256" key="1">
    <source>
        <dbReference type="SAM" id="Coils"/>
    </source>
</evidence>
<feature type="region of interest" description="Disordered" evidence="2">
    <location>
        <begin position="453"/>
        <end position="481"/>
    </location>
</feature>
<reference evidence="4" key="1">
    <citation type="journal article" date="2015" name="PLoS Genet.">
        <title>The dynamic genome and transcriptome of the human fungal pathogen Blastomyces and close relative Emmonsia.</title>
        <authorList>
            <person name="Munoz J.F."/>
            <person name="Gauthier G.M."/>
            <person name="Desjardins C.A."/>
            <person name="Gallo J.E."/>
            <person name="Holder J."/>
            <person name="Sullivan T.D."/>
            <person name="Marty A.J."/>
            <person name="Carmen J.C."/>
            <person name="Chen Z."/>
            <person name="Ding L."/>
            <person name="Gujja S."/>
            <person name="Magrini V."/>
            <person name="Misas E."/>
            <person name="Mitreva M."/>
            <person name="Priest M."/>
            <person name="Saif S."/>
            <person name="Whiston E.A."/>
            <person name="Young S."/>
            <person name="Zeng Q."/>
            <person name="Goldman W.E."/>
            <person name="Mardis E.R."/>
            <person name="Taylor J.W."/>
            <person name="McEwen J.G."/>
            <person name="Clay O.K."/>
            <person name="Klein B.S."/>
            <person name="Cuomo C.A."/>
        </authorList>
    </citation>
    <scope>NUCLEOTIDE SEQUENCE [LARGE SCALE GENOMIC DNA]</scope>
    <source>
        <strain evidence="4">ER-3 / ATCC MYA-2586</strain>
    </source>
</reference>
<accession>A0ABP2F1M1</accession>
<proteinExistence type="predicted"/>